<dbReference type="CDD" id="cd18738">
    <property type="entry name" value="PIN_VapC4-5_FitB-like"/>
    <property type="match status" value="1"/>
</dbReference>
<keyword evidence="4" id="KW-0479">Metal-binding</keyword>
<reference evidence="9 10" key="1">
    <citation type="submission" date="2023-09" db="EMBL/GenBank/DDBJ databases">
        <authorList>
            <person name="Rey-Velasco X."/>
        </authorList>
    </citation>
    <scope>NUCLEOTIDE SEQUENCE [LARGE SCALE GENOMIC DNA]</scope>
    <source>
        <strain evidence="9 10">F260</strain>
    </source>
</reference>
<keyword evidence="2" id="KW-1277">Toxin-antitoxin system</keyword>
<feature type="domain" description="PIN" evidence="8">
    <location>
        <begin position="6"/>
        <end position="120"/>
    </location>
</feature>
<dbReference type="Pfam" id="PF01850">
    <property type="entry name" value="PIN"/>
    <property type="match status" value="1"/>
</dbReference>
<dbReference type="PANTHER" id="PTHR33653:SF1">
    <property type="entry name" value="RIBONUCLEASE VAPC2"/>
    <property type="match status" value="1"/>
</dbReference>
<gene>
    <name evidence="9" type="ORF">RM545_12075</name>
</gene>
<dbReference type="Gene3D" id="3.40.50.1010">
    <property type="entry name" value="5'-nuclease"/>
    <property type="match status" value="1"/>
</dbReference>
<accession>A0ABU3CM70</accession>
<proteinExistence type="inferred from homology"/>
<evidence type="ECO:0000313" key="10">
    <source>
        <dbReference type="Proteomes" id="UP001245285"/>
    </source>
</evidence>
<evidence type="ECO:0000313" key="9">
    <source>
        <dbReference type="EMBL" id="MDT0647429.1"/>
    </source>
</evidence>
<comment type="cofactor">
    <cofactor evidence="1">
        <name>Mg(2+)</name>
        <dbReference type="ChEBI" id="CHEBI:18420"/>
    </cofactor>
</comment>
<sequence>MAERFLIDTSAIIKYLNDIFPAPGISFLDEVLNEESFISFITEIELQVWNPSNAEDILIYNSFVEQSHILGVDQDIIRETIRIRKSKKIKLPDALIAATAIVHDRTLISDNDKDFKKVPKLKYINPNLCL</sequence>
<keyword evidence="10" id="KW-1185">Reference proteome</keyword>
<evidence type="ECO:0000256" key="2">
    <source>
        <dbReference type="ARBA" id="ARBA00022649"/>
    </source>
</evidence>
<name>A0ABU3CM70_9FLAO</name>
<dbReference type="Proteomes" id="UP001245285">
    <property type="component" value="Unassembled WGS sequence"/>
</dbReference>
<evidence type="ECO:0000256" key="7">
    <source>
        <dbReference type="ARBA" id="ARBA00038093"/>
    </source>
</evidence>
<protein>
    <submittedName>
        <fullName evidence="9">Type II toxin-antitoxin system VapC family toxin</fullName>
    </submittedName>
</protein>
<comment type="similarity">
    <text evidence="7">Belongs to the PINc/VapC protein family.</text>
</comment>
<evidence type="ECO:0000256" key="6">
    <source>
        <dbReference type="ARBA" id="ARBA00022842"/>
    </source>
</evidence>
<dbReference type="PANTHER" id="PTHR33653">
    <property type="entry name" value="RIBONUCLEASE VAPC2"/>
    <property type="match status" value="1"/>
</dbReference>
<organism evidence="9 10">
    <name type="scientific">Autumnicola lenta</name>
    <dbReference type="NCBI Taxonomy" id="3075593"/>
    <lineage>
        <taxon>Bacteria</taxon>
        <taxon>Pseudomonadati</taxon>
        <taxon>Bacteroidota</taxon>
        <taxon>Flavobacteriia</taxon>
        <taxon>Flavobacteriales</taxon>
        <taxon>Flavobacteriaceae</taxon>
        <taxon>Autumnicola</taxon>
    </lineage>
</organism>
<dbReference type="RefSeq" id="WP_311495535.1">
    <property type="nucleotide sequence ID" value="NZ_JAVRHO010000016.1"/>
</dbReference>
<evidence type="ECO:0000256" key="5">
    <source>
        <dbReference type="ARBA" id="ARBA00022801"/>
    </source>
</evidence>
<dbReference type="EMBL" id="JAVRHO010000016">
    <property type="protein sequence ID" value="MDT0647429.1"/>
    <property type="molecule type" value="Genomic_DNA"/>
</dbReference>
<keyword evidence="6" id="KW-0460">Magnesium</keyword>
<evidence type="ECO:0000259" key="8">
    <source>
        <dbReference type="Pfam" id="PF01850"/>
    </source>
</evidence>
<evidence type="ECO:0000256" key="1">
    <source>
        <dbReference type="ARBA" id="ARBA00001946"/>
    </source>
</evidence>
<dbReference type="InterPro" id="IPR050556">
    <property type="entry name" value="Type_II_TA_system_RNase"/>
</dbReference>
<dbReference type="InterPro" id="IPR029060">
    <property type="entry name" value="PIN-like_dom_sf"/>
</dbReference>
<keyword evidence="5" id="KW-0378">Hydrolase</keyword>
<keyword evidence="3" id="KW-0540">Nuclease</keyword>
<dbReference type="SUPFAM" id="SSF88723">
    <property type="entry name" value="PIN domain-like"/>
    <property type="match status" value="1"/>
</dbReference>
<evidence type="ECO:0000256" key="4">
    <source>
        <dbReference type="ARBA" id="ARBA00022723"/>
    </source>
</evidence>
<dbReference type="InterPro" id="IPR002716">
    <property type="entry name" value="PIN_dom"/>
</dbReference>
<comment type="caution">
    <text evidence="9">The sequence shown here is derived from an EMBL/GenBank/DDBJ whole genome shotgun (WGS) entry which is preliminary data.</text>
</comment>
<evidence type="ECO:0000256" key="3">
    <source>
        <dbReference type="ARBA" id="ARBA00022722"/>
    </source>
</evidence>